<dbReference type="Gene3D" id="3.30.160.60">
    <property type="entry name" value="Classic Zinc Finger"/>
    <property type="match status" value="1"/>
</dbReference>
<sequence>MPEAPRPHNSPLGGDAEDFLCRLEDRNQEARLPPPPSGFPAFLHPNTGNFTSSVVLTPAAATFPSQHMYNTSTTTSMAQHPDAVSPSLFCPSCPFVTRNVRQLVTHRHVAHMETSQPHWSTSLKQPPPLSRVLSAEEKDQRVFKCPYCDVKEKGREAIKNHVITHSLGEEGPDRLYWCSFCTLKCRSAPGLASHMKRHEVQGDC</sequence>
<dbReference type="AlphaFoldDB" id="A0A5B7D2F5"/>
<keyword evidence="3" id="KW-1185">Reference proteome</keyword>
<proteinExistence type="predicted"/>
<dbReference type="InterPro" id="IPR013087">
    <property type="entry name" value="Znf_C2H2_type"/>
</dbReference>
<dbReference type="SMART" id="SM00355">
    <property type="entry name" value="ZnF_C2H2"/>
    <property type="match status" value="3"/>
</dbReference>
<evidence type="ECO:0000259" key="1">
    <source>
        <dbReference type="PROSITE" id="PS00028"/>
    </source>
</evidence>
<dbReference type="EMBL" id="VSRR010000432">
    <property type="protein sequence ID" value="MPC15505.1"/>
    <property type="molecule type" value="Genomic_DNA"/>
</dbReference>
<dbReference type="Proteomes" id="UP000324222">
    <property type="component" value="Unassembled WGS sequence"/>
</dbReference>
<gene>
    <name evidence="2" type="ORF">E2C01_008298</name>
</gene>
<dbReference type="PROSITE" id="PS00028">
    <property type="entry name" value="ZINC_FINGER_C2H2_1"/>
    <property type="match status" value="1"/>
</dbReference>
<comment type="caution">
    <text evidence="2">The sequence shown here is derived from an EMBL/GenBank/DDBJ whole genome shotgun (WGS) entry which is preliminary data.</text>
</comment>
<dbReference type="SUPFAM" id="SSF57667">
    <property type="entry name" value="beta-beta-alpha zinc fingers"/>
    <property type="match status" value="1"/>
</dbReference>
<evidence type="ECO:0000313" key="2">
    <source>
        <dbReference type="EMBL" id="MPC15505.1"/>
    </source>
</evidence>
<reference evidence="2 3" key="1">
    <citation type="submission" date="2019-05" db="EMBL/GenBank/DDBJ databases">
        <title>Another draft genome of Portunus trituberculatus and its Hox gene families provides insights of decapod evolution.</title>
        <authorList>
            <person name="Jeong J.-H."/>
            <person name="Song I."/>
            <person name="Kim S."/>
            <person name="Choi T."/>
            <person name="Kim D."/>
            <person name="Ryu S."/>
            <person name="Kim W."/>
        </authorList>
    </citation>
    <scope>NUCLEOTIDE SEQUENCE [LARGE SCALE GENOMIC DNA]</scope>
    <source>
        <tissue evidence="2">Muscle</tissue>
    </source>
</reference>
<name>A0A5B7D2F5_PORTR</name>
<feature type="domain" description="C2H2-type" evidence="1">
    <location>
        <begin position="178"/>
        <end position="198"/>
    </location>
</feature>
<organism evidence="2 3">
    <name type="scientific">Portunus trituberculatus</name>
    <name type="common">Swimming crab</name>
    <name type="synonym">Neptunus trituberculatus</name>
    <dbReference type="NCBI Taxonomy" id="210409"/>
    <lineage>
        <taxon>Eukaryota</taxon>
        <taxon>Metazoa</taxon>
        <taxon>Ecdysozoa</taxon>
        <taxon>Arthropoda</taxon>
        <taxon>Crustacea</taxon>
        <taxon>Multicrustacea</taxon>
        <taxon>Malacostraca</taxon>
        <taxon>Eumalacostraca</taxon>
        <taxon>Eucarida</taxon>
        <taxon>Decapoda</taxon>
        <taxon>Pleocyemata</taxon>
        <taxon>Brachyura</taxon>
        <taxon>Eubrachyura</taxon>
        <taxon>Portunoidea</taxon>
        <taxon>Portunidae</taxon>
        <taxon>Portuninae</taxon>
        <taxon>Portunus</taxon>
    </lineage>
</organism>
<dbReference type="InterPro" id="IPR036236">
    <property type="entry name" value="Znf_C2H2_sf"/>
</dbReference>
<accession>A0A5B7D2F5</accession>
<evidence type="ECO:0000313" key="3">
    <source>
        <dbReference type="Proteomes" id="UP000324222"/>
    </source>
</evidence>
<protein>
    <recommendedName>
        <fullName evidence="1">C2H2-type domain-containing protein</fullName>
    </recommendedName>
</protein>